<evidence type="ECO:0008006" key="4">
    <source>
        <dbReference type="Google" id="ProtNLM"/>
    </source>
</evidence>
<dbReference type="Proteomes" id="UP000693672">
    <property type="component" value="Unassembled WGS sequence"/>
</dbReference>
<feature type="transmembrane region" description="Helical" evidence="1">
    <location>
        <begin position="378"/>
        <end position="399"/>
    </location>
</feature>
<feature type="transmembrane region" description="Helical" evidence="1">
    <location>
        <begin position="65"/>
        <end position="82"/>
    </location>
</feature>
<protein>
    <recommendedName>
        <fullName evidence="4">DUF4173 domain-containing protein</fullName>
    </recommendedName>
</protein>
<dbReference type="Pfam" id="PF13687">
    <property type="entry name" value="DUF4153"/>
    <property type="match status" value="1"/>
</dbReference>
<evidence type="ECO:0000256" key="1">
    <source>
        <dbReference type="SAM" id="Phobius"/>
    </source>
</evidence>
<comment type="caution">
    <text evidence="2">The sequence shown here is derived from an EMBL/GenBank/DDBJ whole genome shotgun (WGS) entry which is preliminary data.</text>
</comment>
<evidence type="ECO:0000313" key="2">
    <source>
        <dbReference type="EMBL" id="CAG7651073.1"/>
    </source>
</evidence>
<keyword evidence="1" id="KW-0472">Membrane</keyword>
<feature type="transmembrane region" description="Helical" evidence="1">
    <location>
        <begin position="36"/>
        <end position="53"/>
    </location>
</feature>
<feature type="transmembrane region" description="Helical" evidence="1">
    <location>
        <begin position="88"/>
        <end position="107"/>
    </location>
</feature>
<dbReference type="AlphaFoldDB" id="A0A916KAN4"/>
<feature type="transmembrane region" description="Helical" evidence="1">
    <location>
        <begin position="338"/>
        <end position="358"/>
    </location>
</feature>
<feature type="transmembrane region" description="Helical" evidence="1">
    <location>
        <begin position="406"/>
        <end position="423"/>
    </location>
</feature>
<organism evidence="2 3">
    <name type="scientific">Paenibacillus solanacearum</name>
    <dbReference type="NCBI Taxonomy" id="2048548"/>
    <lineage>
        <taxon>Bacteria</taxon>
        <taxon>Bacillati</taxon>
        <taxon>Bacillota</taxon>
        <taxon>Bacilli</taxon>
        <taxon>Bacillales</taxon>
        <taxon>Paenibacillaceae</taxon>
        <taxon>Paenibacillus</taxon>
    </lineage>
</organism>
<accession>A0A916KAN4</accession>
<dbReference type="RefSeq" id="WP_218095894.1">
    <property type="nucleotide sequence ID" value="NZ_CAJVAS010000057.1"/>
</dbReference>
<keyword evidence="1" id="KW-0812">Transmembrane</keyword>
<dbReference type="EMBL" id="CAJVAS010000057">
    <property type="protein sequence ID" value="CAG7651073.1"/>
    <property type="molecule type" value="Genomic_DNA"/>
</dbReference>
<proteinExistence type="predicted"/>
<feature type="transmembrane region" description="Helical" evidence="1">
    <location>
        <begin position="208"/>
        <end position="230"/>
    </location>
</feature>
<feature type="transmembrane region" description="Helical" evidence="1">
    <location>
        <begin position="310"/>
        <end position="331"/>
    </location>
</feature>
<keyword evidence="1" id="KW-1133">Transmembrane helix</keyword>
<reference evidence="2" key="1">
    <citation type="submission" date="2021-06" db="EMBL/GenBank/DDBJ databases">
        <authorList>
            <person name="Criscuolo A."/>
        </authorList>
    </citation>
    <scope>NUCLEOTIDE SEQUENCE</scope>
    <source>
        <strain evidence="2">CIP111600</strain>
    </source>
</reference>
<keyword evidence="3" id="KW-1185">Reference proteome</keyword>
<sequence>MSGNETGTAKERGMVLAAFGCGAAHHYLFYGNDWGVSYPIFVLLFYVYFFWAVRERQVVFAFRRQHALLVPVLLLSLTYALFTNTLFAVLNALAVPLLVVCHATRAVRVDALRKAASAAGAAALVMEQLLVHTARYLPRPIVVLYQLVAGRLQAGRSRELLKVLLGLALSVPLLIVVITLLSSADSMFDRTMSRLPQLFEEAELGETIFRLLWIVAIACGLFGFVWGLLYPKRMQLQPKQEEGAVQWEPPALPAAAPLPRMDATVAMTMLFMLNGVYLLFAVVQFSYFFGGGTADLPDGTTYAAYARRGFAELVVVTLINWSVMMGSLYGVKRPGRGGWILLRTLLAVMVGCSGIMLSSAYLRLSMYEEAYGYTMTRILVHAFMLFLVVLFLLALVKLWKEHTPLVRCYCIAAIVAYVILNYANVDAIIARNNMERYEATGTVDTRYLAGLSYEVVPHLLAWKQTYPDMPGIDEALHDVRSRLESDGESAWMEFNWSKRRAAEALREAR</sequence>
<gene>
    <name evidence="2" type="ORF">PAESOLCIP111_06240</name>
</gene>
<name>A0A916KAN4_9BACL</name>
<evidence type="ECO:0000313" key="3">
    <source>
        <dbReference type="Proteomes" id="UP000693672"/>
    </source>
</evidence>
<feature type="transmembrane region" description="Helical" evidence="1">
    <location>
        <begin position="12"/>
        <end position="30"/>
    </location>
</feature>
<feature type="transmembrane region" description="Helical" evidence="1">
    <location>
        <begin position="270"/>
        <end position="290"/>
    </location>
</feature>
<feature type="transmembrane region" description="Helical" evidence="1">
    <location>
        <begin position="163"/>
        <end position="188"/>
    </location>
</feature>
<dbReference type="InterPro" id="IPR025291">
    <property type="entry name" value="DUF4153"/>
</dbReference>